<dbReference type="AlphaFoldDB" id="A0A482SZ03"/>
<gene>
    <name evidence="2" type="ORF">ELS19_17195</name>
</gene>
<reference evidence="2 3" key="1">
    <citation type="submission" date="2018-12" db="EMBL/GenBank/DDBJ databases">
        <title>Genome analysis provides insights into bioremediation potentialities of Halogeometricum borinquense strain N11.</title>
        <authorList>
            <person name="Najjari A."/>
            <person name="Youssef N."/>
            <person name="Fhoula I."/>
            <person name="Ben Dhia O."/>
            <person name="Mahjoubi M."/>
            <person name="Ouzari H.I."/>
            <person name="Cherif A."/>
        </authorList>
    </citation>
    <scope>NUCLEOTIDE SEQUENCE [LARGE SCALE GENOMIC DNA]</scope>
    <source>
        <strain evidence="2 3">N11</strain>
    </source>
</reference>
<organism evidence="2 3">
    <name type="scientific">Halogeometricum borinquense</name>
    <dbReference type="NCBI Taxonomy" id="60847"/>
    <lineage>
        <taxon>Archaea</taxon>
        <taxon>Methanobacteriati</taxon>
        <taxon>Methanobacteriota</taxon>
        <taxon>Stenosarchaea group</taxon>
        <taxon>Halobacteria</taxon>
        <taxon>Halobacteriales</taxon>
        <taxon>Haloferacaceae</taxon>
        <taxon>Halogeometricum</taxon>
    </lineage>
</organism>
<proteinExistence type="predicted"/>
<feature type="region of interest" description="Disordered" evidence="1">
    <location>
        <begin position="52"/>
        <end position="81"/>
    </location>
</feature>
<dbReference type="Proteomes" id="UP000294028">
    <property type="component" value="Unassembled WGS sequence"/>
</dbReference>
<dbReference type="RefSeq" id="WP_129786150.1">
    <property type="nucleotide sequence ID" value="NZ_RZHH01000003.1"/>
</dbReference>
<sequence>MQYDTTQAEMPEPANLPDAHTSTRQYRRIQGQPDERLHTDAEFLRRRFGMPQLPSYEEVRPSDEEIRRAKENDEDSPIPLTPQIYDHTWSGGVERVSGGQGVFLVGPEGRGKSTLFRRLAAAEMEHNESITVWRAVTGSRSEWLPYAPIARVCIPKGYDATARLVPKERIPGIEGKEVDLEDVVREVVTYRDVMDLNLRVLEPGCFHVVFPDPKLRGCQYVYEESDRVVANKRHEVRFDEDDPTDHWWFGWGLSQVEQPVPGWVAWFCDEVQSLAAEGVANDKFLTRMKVKLLGESMEDFRKNGVARYFAGHKYKHAHILWRDRIRFRIHMSGSANPRTTRQSSVPAGLSDVPMTEDLMKTASIGTGLLYDEGTFEVIKWPNTPKPIKGDLKVYLDPDDGSSTASKQGVAA</sequence>
<dbReference type="EMBL" id="RZHH01000003">
    <property type="protein sequence ID" value="RYJ08291.1"/>
    <property type="molecule type" value="Genomic_DNA"/>
</dbReference>
<comment type="caution">
    <text evidence="2">The sequence shown here is derived from an EMBL/GenBank/DDBJ whole genome shotgun (WGS) entry which is preliminary data.</text>
</comment>
<protein>
    <submittedName>
        <fullName evidence="2">ATP-binding protein</fullName>
    </submittedName>
</protein>
<dbReference type="GO" id="GO:0005524">
    <property type="term" value="F:ATP binding"/>
    <property type="evidence" value="ECO:0007669"/>
    <property type="project" value="UniProtKB-KW"/>
</dbReference>
<accession>A0A482SZ03</accession>
<feature type="region of interest" description="Disordered" evidence="1">
    <location>
        <begin position="1"/>
        <end position="38"/>
    </location>
</feature>
<name>A0A482SZ03_9EURY</name>
<evidence type="ECO:0000256" key="1">
    <source>
        <dbReference type="SAM" id="MobiDB-lite"/>
    </source>
</evidence>
<feature type="compositionally biased region" description="Basic and acidic residues" evidence="1">
    <location>
        <begin position="57"/>
        <end position="71"/>
    </location>
</feature>
<keyword evidence="2" id="KW-0067">ATP-binding</keyword>
<evidence type="ECO:0000313" key="2">
    <source>
        <dbReference type="EMBL" id="RYJ08291.1"/>
    </source>
</evidence>
<evidence type="ECO:0000313" key="3">
    <source>
        <dbReference type="Proteomes" id="UP000294028"/>
    </source>
</evidence>
<keyword evidence="2" id="KW-0547">Nucleotide-binding</keyword>